<evidence type="ECO:0000256" key="6">
    <source>
        <dbReference type="ARBA" id="ARBA00023136"/>
    </source>
</evidence>
<dbReference type="InterPro" id="IPR052374">
    <property type="entry name" value="SERAC1"/>
</dbReference>
<dbReference type="EMBL" id="ML977002">
    <property type="protein sequence ID" value="KAF1953686.1"/>
    <property type="molecule type" value="Genomic_DNA"/>
</dbReference>
<feature type="region of interest" description="Disordered" evidence="7">
    <location>
        <begin position="1"/>
        <end position="28"/>
    </location>
</feature>
<evidence type="ECO:0000256" key="1">
    <source>
        <dbReference type="ARBA" id="ARBA00004173"/>
    </source>
</evidence>
<keyword evidence="5" id="KW-0496">Mitochondrion</keyword>
<gene>
    <name evidence="8" type="ORF">CC80DRAFT_537276</name>
</gene>
<name>A0A6A5TSI4_9PLEO</name>
<dbReference type="SUPFAM" id="SSF53474">
    <property type="entry name" value="alpha/beta-Hydrolases"/>
    <property type="match status" value="1"/>
</dbReference>
<comment type="subcellular location">
    <subcellularLocation>
        <location evidence="2">Endoplasmic reticulum</location>
    </subcellularLocation>
    <subcellularLocation>
        <location evidence="3">Membrane</location>
    </subcellularLocation>
    <subcellularLocation>
        <location evidence="1">Mitochondrion</location>
    </subcellularLocation>
</comment>
<organism evidence="8 9">
    <name type="scientific">Byssothecium circinans</name>
    <dbReference type="NCBI Taxonomy" id="147558"/>
    <lineage>
        <taxon>Eukaryota</taxon>
        <taxon>Fungi</taxon>
        <taxon>Dikarya</taxon>
        <taxon>Ascomycota</taxon>
        <taxon>Pezizomycotina</taxon>
        <taxon>Dothideomycetes</taxon>
        <taxon>Pleosporomycetidae</taxon>
        <taxon>Pleosporales</taxon>
        <taxon>Massarineae</taxon>
        <taxon>Massarinaceae</taxon>
        <taxon>Byssothecium</taxon>
    </lineage>
</organism>
<evidence type="ECO:0000256" key="5">
    <source>
        <dbReference type="ARBA" id="ARBA00023128"/>
    </source>
</evidence>
<dbReference type="GO" id="GO:0005739">
    <property type="term" value="C:mitochondrion"/>
    <property type="evidence" value="ECO:0007669"/>
    <property type="project" value="UniProtKB-SubCell"/>
</dbReference>
<keyword evidence="6" id="KW-0472">Membrane</keyword>
<evidence type="ECO:0000313" key="9">
    <source>
        <dbReference type="Proteomes" id="UP000800035"/>
    </source>
</evidence>
<keyword evidence="4" id="KW-0256">Endoplasmic reticulum</keyword>
<evidence type="ECO:0000313" key="8">
    <source>
        <dbReference type="EMBL" id="KAF1953686.1"/>
    </source>
</evidence>
<dbReference type="PANTHER" id="PTHR48182">
    <property type="entry name" value="PROTEIN SERAC1"/>
    <property type="match status" value="1"/>
</dbReference>
<dbReference type="OrthoDB" id="1658288at2759"/>
<dbReference type="InterPro" id="IPR029058">
    <property type="entry name" value="AB_hydrolase_fold"/>
</dbReference>
<evidence type="ECO:0008006" key="10">
    <source>
        <dbReference type="Google" id="ProtNLM"/>
    </source>
</evidence>
<feature type="region of interest" description="Disordered" evidence="7">
    <location>
        <begin position="148"/>
        <end position="169"/>
    </location>
</feature>
<evidence type="ECO:0000256" key="2">
    <source>
        <dbReference type="ARBA" id="ARBA00004240"/>
    </source>
</evidence>
<evidence type="ECO:0000256" key="3">
    <source>
        <dbReference type="ARBA" id="ARBA00004370"/>
    </source>
</evidence>
<dbReference type="AlphaFoldDB" id="A0A6A5TSI4"/>
<dbReference type="GO" id="GO:0005783">
    <property type="term" value="C:endoplasmic reticulum"/>
    <property type="evidence" value="ECO:0007669"/>
    <property type="project" value="UniProtKB-SubCell"/>
</dbReference>
<evidence type="ECO:0000256" key="4">
    <source>
        <dbReference type="ARBA" id="ARBA00022824"/>
    </source>
</evidence>
<accession>A0A6A5TSI4</accession>
<proteinExistence type="predicted"/>
<dbReference type="GO" id="GO:0016020">
    <property type="term" value="C:membrane"/>
    <property type="evidence" value="ECO:0007669"/>
    <property type="project" value="UniProtKB-SubCell"/>
</dbReference>
<evidence type="ECO:0000256" key="7">
    <source>
        <dbReference type="SAM" id="MobiDB-lite"/>
    </source>
</evidence>
<sequence length="669" mass="75162">MTPDNVLQSYETRSADLTPDPAESELGQKNYQNDIRTIVTNREVKDIGLSVVGEVQQVGYGLWNGCPACLLAMKFYFRLADRRPHFEHFDISISFRKSVSSTHENADHPIVRCLTPYKVHGYSSVKRRARRWEIEKLYWDDINRANGPLPQPTDADDEHDTSITGRPWIPTRRDKPHQAVWTVTNDAKNGNWPLLDELGLSVVVEYEGPFEANVTISGGRSNRRLARILTPTWWSKDDPLLFNGKTSKGAAPRTLQFNELNEPDWLQITPFSELCRKSKPHTERDTIYRVRGIPVQYGVVETQRLLSSVCKLGTDMVVIGSLATSLHREENVATVSFLELPSALESKTLDEWSFEFSPDISVRDASDPPIVEGRNVLYLLIDTHFRGFTPLNSVKSPSEHKMDIIAVSGFGGHAFGSFKQKGGQYMWLRDSLPGDLKGARIIVYGHDSRLLDSASFQNISAIAGQLCSGLRSIRSFESGTSPQIPLVFIGHSLGGLLIKQALVGMAKGDESDRANLTSTYGALFFGTPNQGMNIDSLIAMVGDQPNRYFLETLGNGSEVLQNLVNNFNEVFTFRDSEVISFYETEKSKGALKVGGRWRMDGPLAVLVDVNSATQGRSWENTVRFIEAINRDHSNLVKFHRNDEDYERVLGHLRRFAQQATVVIPKRFEH</sequence>
<feature type="compositionally biased region" description="Polar residues" evidence="7">
    <location>
        <begin position="1"/>
        <end position="12"/>
    </location>
</feature>
<dbReference type="PANTHER" id="PTHR48182:SF2">
    <property type="entry name" value="PROTEIN SERAC1"/>
    <property type="match status" value="1"/>
</dbReference>
<dbReference type="Proteomes" id="UP000800035">
    <property type="component" value="Unassembled WGS sequence"/>
</dbReference>
<keyword evidence="9" id="KW-1185">Reference proteome</keyword>
<dbReference type="Gene3D" id="3.40.50.1820">
    <property type="entry name" value="alpha/beta hydrolase"/>
    <property type="match status" value="1"/>
</dbReference>
<protein>
    <recommendedName>
        <fullName evidence="10">DUF676 domain-containing protein</fullName>
    </recommendedName>
</protein>
<reference evidence="8" key="1">
    <citation type="journal article" date="2020" name="Stud. Mycol.">
        <title>101 Dothideomycetes genomes: a test case for predicting lifestyles and emergence of pathogens.</title>
        <authorList>
            <person name="Haridas S."/>
            <person name="Albert R."/>
            <person name="Binder M."/>
            <person name="Bloem J."/>
            <person name="Labutti K."/>
            <person name="Salamov A."/>
            <person name="Andreopoulos B."/>
            <person name="Baker S."/>
            <person name="Barry K."/>
            <person name="Bills G."/>
            <person name="Bluhm B."/>
            <person name="Cannon C."/>
            <person name="Castanera R."/>
            <person name="Culley D."/>
            <person name="Daum C."/>
            <person name="Ezra D."/>
            <person name="Gonzalez J."/>
            <person name="Henrissat B."/>
            <person name="Kuo A."/>
            <person name="Liang C."/>
            <person name="Lipzen A."/>
            <person name="Lutzoni F."/>
            <person name="Magnuson J."/>
            <person name="Mondo S."/>
            <person name="Nolan M."/>
            <person name="Ohm R."/>
            <person name="Pangilinan J."/>
            <person name="Park H.-J."/>
            <person name="Ramirez L."/>
            <person name="Alfaro M."/>
            <person name="Sun H."/>
            <person name="Tritt A."/>
            <person name="Yoshinaga Y."/>
            <person name="Zwiers L.-H."/>
            <person name="Turgeon B."/>
            <person name="Goodwin S."/>
            <person name="Spatafora J."/>
            <person name="Crous P."/>
            <person name="Grigoriev I."/>
        </authorList>
    </citation>
    <scope>NUCLEOTIDE SEQUENCE</scope>
    <source>
        <strain evidence="8">CBS 675.92</strain>
    </source>
</reference>